<dbReference type="SUPFAM" id="SSF54001">
    <property type="entry name" value="Cysteine proteinases"/>
    <property type="match status" value="1"/>
</dbReference>
<evidence type="ECO:0000313" key="3">
    <source>
        <dbReference type="Proteomes" id="UP001516061"/>
    </source>
</evidence>
<dbReference type="PANTHER" id="PTHR33490:SF6">
    <property type="entry name" value="SLL1049 PROTEIN"/>
    <property type="match status" value="1"/>
</dbReference>
<reference evidence="2 3" key="1">
    <citation type="submission" date="2020-05" db="EMBL/GenBank/DDBJ databases">
        <title>Genomic Encyclopedia of Type Strains, Phase IV (KMG-V): Genome sequencing to study the core and pangenomes of soil and plant-associated prokaryotes.</title>
        <authorList>
            <person name="Whitman W."/>
        </authorList>
    </citation>
    <scope>NUCLEOTIDE SEQUENCE [LARGE SCALE GENOMIC DNA]</scope>
    <source>
        <strain evidence="2 3">C29</strain>
    </source>
</reference>
<evidence type="ECO:0000259" key="1">
    <source>
        <dbReference type="SMART" id="SM00460"/>
    </source>
</evidence>
<accession>A0ABX2G4J5</accession>
<feature type="domain" description="Transglutaminase-like" evidence="1">
    <location>
        <begin position="155"/>
        <end position="220"/>
    </location>
</feature>
<dbReference type="InterPro" id="IPR002931">
    <property type="entry name" value="Transglutaminase-like"/>
</dbReference>
<dbReference type="EMBL" id="JABSNM010000007">
    <property type="protein sequence ID" value="NRT56182.1"/>
    <property type="molecule type" value="Genomic_DNA"/>
</dbReference>
<dbReference type="Pfam" id="PF01841">
    <property type="entry name" value="Transglut_core"/>
    <property type="match status" value="1"/>
</dbReference>
<keyword evidence="3" id="KW-1185">Reference proteome</keyword>
<evidence type="ECO:0000313" key="2">
    <source>
        <dbReference type="EMBL" id="NRT56182.1"/>
    </source>
</evidence>
<protein>
    <submittedName>
        <fullName evidence="2">Transglutaminase-like putative cysteine protease</fullName>
    </submittedName>
</protein>
<dbReference type="SMART" id="SM00460">
    <property type="entry name" value="TGc"/>
    <property type="match status" value="1"/>
</dbReference>
<proteinExistence type="predicted"/>
<comment type="caution">
    <text evidence="2">The sequence shown here is derived from an EMBL/GenBank/DDBJ whole genome shotgun (WGS) entry which is preliminary data.</text>
</comment>
<dbReference type="Gene3D" id="3.10.620.30">
    <property type="match status" value="1"/>
</dbReference>
<dbReference type="InterPro" id="IPR013589">
    <property type="entry name" value="Bac_transglu_N"/>
</dbReference>
<organism evidence="2 3">
    <name type="scientific">Sphaerotilus uruguayifluvii</name>
    <dbReference type="NCBI Taxonomy" id="2735897"/>
    <lineage>
        <taxon>Bacteria</taxon>
        <taxon>Pseudomonadati</taxon>
        <taxon>Pseudomonadota</taxon>
        <taxon>Betaproteobacteria</taxon>
        <taxon>Burkholderiales</taxon>
        <taxon>Sphaerotilaceae</taxon>
        <taxon>Sphaerotilus</taxon>
    </lineage>
</organism>
<dbReference type="Proteomes" id="UP001516061">
    <property type="component" value="Unassembled WGS sequence"/>
</dbReference>
<gene>
    <name evidence="2" type="ORF">HNQ01_001918</name>
</gene>
<dbReference type="PANTHER" id="PTHR33490">
    <property type="entry name" value="BLR5614 PROTEIN-RELATED"/>
    <property type="match status" value="1"/>
</dbReference>
<sequence length="268" mass="28689">MKLKIRHLTRYRYARPLRAALQNLCLTPRDTAAQRIVEWRLDASGRLQPHTDAWGNPGHLMQVEAGARELRCEASGIVETLGEPVEIDRLGPDPHVYLAPSALAGSDVAMRRDLAERGAAAPRDEAGALALAALVAQQVAYCRGRTDATTSAVQAWAGGEGVCQDQAHAFIAACRALGVPARYVSGYFHTEGAGELASHAWAQVCPQPDLRRWIGVDITHGCLVDERHVQLAVGPDYAACSPIRGVRSGGGGEQLLVQVEIGPVMPSP</sequence>
<dbReference type="InterPro" id="IPR038765">
    <property type="entry name" value="Papain-like_cys_pep_sf"/>
</dbReference>
<dbReference type="RefSeq" id="WP_173805159.1">
    <property type="nucleotide sequence ID" value="NZ_JABSNM010000007.1"/>
</dbReference>
<dbReference type="Pfam" id="PF08379">
    <property type="entry name" value="Bact_transglu_N"/>
    <property type="match status" value="1"/>
</dbReference>
<name>A0ABX2G4J5_9BURK</name>